<reference evidence="6 7" key="1">
    <citation type="submission" date="2019-03" db="EMBL/GenBank/DDBJ databases">
        <title>Genomic Encyclopedia of Type Strains, Phase III (KMG-III): the genomes of soil and plant-associated and newly described type strains.</title>
        <authorList>
            <person name="Whitman W."/>
        </authorList>
    </citation>
    <scope>NUCLEOTIDE SEQUENCE [LARGE SCALE GENOMIC DNA]</scope>
    <source>
        <strain evidence="6 7">CECT 7972</strain>
    </source>
</reference>
<gene>
    <name evidence="6" type="ORF">DFP96_101550</name>
</gene>
<dbReference type="STRING" id="1265846.PROCOU_15063"/>
<comment type="similarity">
    <text evidence="1 4">Belongs to the anti-sigma-factor antagonist family.</text>
</comment>
<protein>
    <recommendedName>
        <fullName evidence="4">Anti-sigma factor antagonist</fullName>
    </recommendedName>
</protein>
<dbReference type="NCBIfam" id="TIGR00377">
    <property type="entry name" value="ant_ant_sig"/>
    <property type="match status" value="1"/>
</dbReference>
<comment type="function">
    <text evidence="3">Positive regulator of sigma-B activity. Non-phosphorylated RsbV binds to RsbW, preventing its association with sigma-B. When phosphorylated, releases RsbW, which is then free to complex with and inactivate sigma-B.</text>
</comment>
<keyword evidence="2" id="KW-0597">Phosphoprotein</keyword>
<dbReference type="Pfam" id="PF01740">
    <property type="entry name" value="STAS"/>
    <property type="match status" value="1"/>
</dbReference>
<evidence type="ECO:0000313" key="6">
    <source>
        <dbReference type="EMBL" id="TDR55608.1"/>
    </source>
</evidence>
<name>A0A4R6ZSQ7_9LIST</name>
<dbReference type="InterPro" id="IPR003658">
    <property type="entry name" value="Anti-sigma_ant"/>
</dbReference>
<dbReference type="PANTHER" id="PTHR33495:SF9">
    <property type="entry name" value="ANTI-SIGMA-B FACTOR ANTAGONIST"/>
    <property type="match status" value="1"/>
</dbReference>
<sequence>MNIKVEIRENDSNHAKVVVGGEIDAYTAPKLKEALSEFLNQENFRLQIDLAEVSYMDSTGLGVFVGLFKNLRAKKSELELIGLSNRIYRLFEITGLTDIIEIKNVEGEMNGNNA</sequence>
<evidence type="ECO:0000256" key="4">
    <source>
        <dbReference type="RuleBase" id="RU003749"/>
    </source>
</evidence>
<dbReference type="Gene3D" id="3.30.750.24">
    <property type="entry name" value="STAS domain"/>
    <property type="match status" value="1"/>
</dbReference>
<dbReference type="InterPro" id="IPR002645">
    <property type="entry name" value="STAS_dom"/>
</dbReference>
<dbReference type="InterPro" id="IPR036513">
    <property type="entry name" value="STAS_dom_sf"/>
</dbReference>
<proteinExistence type="inferred from homology"/>
<dbReference type="PROSITE" id="PS50801">
    <property type="entry name" value="STAS"/>
    <property type="match status" value="1"/>
</dbReference>
<evidence type="ECO:0000313" key="7">
    <source>
        <dbReference type="Proteomes" id="UP000295558"/>
    </source>
</evidence>
<organism evidence="6 7">
    <name type="scientific">Listeria rocourtiae</name>
    <dbReference type="NCBI Taxonomy" id="647910"/>
    <lineage>
        <taxon>Bacteria</taxon>
        <taxon>Bacillati</taxon>
        <taxon>Bacillota</taxon>
        <taxon>Bacilli</taxon>
        <taxon>Bacillales</taxon>
        <taxon>Listeriaceae</taxon>
        <taxon>Listeria</taxon>
    </lineage>
</organism>
<keyword evidence="7" id="KW-1185">Reference proteome</keyword>
<dbReference type="SUPFAM" id="SSF52091">
    <property type="entry name" value="SpoIIaa-like"/>
    <property type="match status" value="1"/>
</dbReference>
<evidence type="ECO:0000259" key="5">
    <source>
        <dbReference type="PROSITE" id="PS50801"/>
    </source>
</evidence>
<evidence type="ECO:0000256" key="3">
    <source>
        <dbReference type="ARBA" id="ARBA00024670"/>
    </source>
</evidence>
<accession>A0A4R6ZSQ7</accession>
<evidence type="ECO:0000256" key="2">
    <source>
        <dbReference type="ARBA" id="ARBA00022553"/>
    </source>
</evidence>
<dbReference type="FunFam" id="3.30.750.24:FF:000001">
    <property type="entry name" value="Anti-sigma factor antagonist"/>
    <property type="match status" value="1"/>
</dbReference>
<dbReference type="OrthoDB" id="9793697at2"/>
<dbReference type="EMBL" id="SNZK01000001">
    <property type="protein sequence ID" value="TDR55608.1"/>
    <property type="molecule type" value="Genomic_DNA"/>
</dbReference>
<dbReference type="PANTHER" id="PTHR33495">
    <property type="entry name" value="ANTI-SIGMA FACTOR ANTAGONIST TM_1081-RELATED-RELATED"/>
    <property type="match status" value="1"/>
</dbReference>
<dbReference type="RefSeq" id="WP_036073266.1">
    <property type="nucleotide sequence ID" value="NZ_JAARQJ010000013.1"/>
</dbReference>
<dbReference type="Proteomes" id="UP000295558">
    <property type="component" value="Unassembled WGS sequence"/>
</dbReference>
<comment type="caution">
    <text evidence="6">The sequence shown here is derived from an EMBL/GenBank/DDBJ whole genome shotgun (WGS) entry which is preliminary data.</text>
</comment>
<dbReference type="AlphaFoldDB" id="A0A4R6ZSQ7"/>
<evidence type="ECO:0000256" key="1">
    <source>
        <dbReference type="ARBA" id="ARBA00009013"/>
    </source>
</evidence>
<feature type="domain" description="STAS" evidence="5">
    <location>
        <begin position="17"/>
        <end position="114"/>
    </location>
</feature>
<dbReference type="GO" id="GO:0043856">
    <property type="term" value="F:anti-sigma factor antagonist activity"/>
    <property type="evidence" value="ECO:0007669"/>
    <property type="project" value="InterPro"/>
</dbReference>
<dbReference type="CDD" id="cd07043">
    <property type="entry name" value="STAS_anti-anti-sigma_factors"/>
    <property type="match status" value="1"/>
</dbReference>